<gene>
    <name evidence="12" type="ORF">MNB_SV-9-1384</name>
</gene>
<keyword evidence="8 12" id="KW-0482">Metalloprotease</keyword>
<dbReference type="InterPro" id="IPR036034">
    <property type="entry name" value="PDZ_sf"/>
</dbReference>
<accession>A0A1W1BDY9</accession>
<dbReference type="CDD" id="cd23081">
    <property type="entry name" value="cpPDZ_EcRseP-like"/>
    <property type="match status" value="1"/>
</dbReference>
<evidence type="ECO:0000256" key="1">
    <source>
        <dbReference type="ARBA" id="ARBA00001947"/>
    </source>
</evidence>
<proteinExistence type="predicted"/>
<protein>
    <submittedName>
        <fullName evidence="12">Membrane-associated zinc metalloprotease</fullName>
    </submittedName>
</protein>
<dbReference type="Pfam" id="PF02163">
    <property type="entry name" value="Peptidase_M50"/>
    <property type="match status" value="1"/>
</dbReference>
<evidence type="ECO:0000256" key="8">
    <source>
        <dbReference type="ARBA" id="ARBA00023049"/>
    </source>
</evidence>
<keyword evidence="5" id="KW-0378">Hydrolase</keyword>
<dbReference type="InterPro" id="IPR004387">
    <property type="entry name" value="Pept_M50_Zn"/>
</dbReference>
<dbReference type="PANTHER" id="PTHR42837">
    <property type="entry name" value="REGULATOR OF SIGMA-E PROTEASE RSEP"/>
    <property type="match status" value="1"/>
</dbReference>
<dbReference type="GO" id="GO:0006508">
    <property type="term" value="P:proteolysis"/>
    <property type="evidence" value="ECO:0007669"/>
    <property type="project" value="UniProtKB-KW"/>
</dbReference>
<dbReference type="EMBL" id="FPHG01000012">
    <property type="protein sequence ID" value="SFV51800.1"/>
    <property type="molecule type" value="Genomic_DNA"/>
</dbReference>
<feature type="transmembrane region" description="Helical" evidence="10">
    <location>
        <begin position="275"/>
        <end position="297"/>
    </location>
</feature>
<evidence type="ECO:0000256" key="7">
    <source>
        <dbReference type="ARBA" id="ARBA00022989"/>
    </source>
</evidence>
<keyword evidence="3 12" id="KW-0645">Protease</keyword>
<feature type="transmembrane region" description="Helical" evidence="10">
    <location>
        <begin position="322"/>
        <end position="343"/>
    </location>
</feature>
<evidence type="ECO:0000256" key="6">
    <source>
        <dbReference type="ARBA" id="ARBA00022833"/>
    </source>
</evidence>
<organism evidence="12">
    <name type="scientific">hydrothermal vent metagenome</name>
    <dbReference type="NCBI Taxonomy" id="652676"/>
    <lineage>
        <taxon>unclassified sequences</taxon>
        <taxon>metagenomes</taxon>
        <taxon>ecological metagenomes</taxon>
    </lineage>
</organism>
<name>A0A1W1BDY9_9ZZZZ</name>
<sequence length="352" mass="38847">MGIFIALIVLSVIVFFHELGHFAVARLMGVRVDVFSIGFGKKIYSKMIGQTEWSVSLIPLGGYVKMKGQDDTDPTKISYDEDSYNSKKPWQRILILLAGPFANFVLAFILYMMIANIGVPKLLPIVGTVGENTPAMSAKLQKDDKILSVNGTKILYWEEIGKQINSIKSGDINLIIERDHKEIEFALTPKIIEDKNIFEEPIKRRIIGISPTGESVEVVFGFFGSIDYAWNETKKASVLIFTSVQKLITGAVSTDKLGGVITIVDVTSQASSAGLLSLFFFSALISVNLGVLNLLPIPALDGGHIMFNLYEMIRGKAPTDNALYYMTMVGWVLLFGLMFLGLYNDINRLIGG</sequence>
<evidence type="ECO:0000256" key="2">
    <source>
        <dbReference type="ARBA" id="ARBA00004141"/>
    </source>
</evidence>
<dbReference type="NCBIfam" id="TIGR00054">
    <property type="entry name" value="RIP metalloprotease RseP"/>
    <property type="match status" value="1"/>
</dbReference>
<reference evidence="12" key="1">
    <citation type="submission" date="2016-10" db="EMBL/GenBank/DDBJ databases">
        <authorList>
            <person name="de Groot N.N."/>
        </authorList>
    </citation>
    <scope>NUCLEOTIDE SEQUENCE</scope>
</reference>
<dbReference type="SUPFAM" id="SSF50156">
    <property type="entry name" value="PDZ domain-like"/>
    <property type="match status" value="1"/>
</dbReference>
<dbReference type="AlphaFoldDB" id="A0A1W1BDY9"/>
<dbReference type="GO" id="GO:0004222">
    <property type="term" value="F:metalloendopeptidase activity"/>
    <property type="evidence" value="ECO:0007669"/>
    <property type="project" value="InterPro"/>
</dbReference>
<comment type="subcellular location">
    <subcellularLocation>
        <location evidence="2">Membrane</location>
        <topology evidence="2">Multi-pass membrane protein</topology>
    </subcellularLocation>
</comment>
<dbReference type="InterPro" id="IPR008915">
    <property type="entry name" value="Peptidase_M50"/>
</dbReference>
<evidence type="ECO:0000256" key="5">
    <source>
        <dbReference type="ARBA" id="ARBA00022801"/>
    </source>
</evidence>
<keyword evidence="9 10" id="KW-0472">Membrane</keyword>
<keyword evidence="6" id="KW-0862">Zinc</keyword>
<dbReference type="CDD" id="cd06163">
    <property type="entry name" value="S2P-M50_PDZ_RseP-like"/>
    <property type="match status" value="1"/>
</dbReference>
<dbReference type="GO" id="GO:0016020">
    <property type="term" value="C:membrane"/>
    <property type="evidence" value="ECO:0007669"/>
    <property type="project" value="UniProtKB-SubCell"/>
</dbReference>
<comment type="cofactor">
    <cofactor evidence="1">
        <name>Zn(2+)</name>
        <dbReference type="ChEBI" id="CHEBI:29105"/>
    </cofactor>
</comment>
<evidence type="ECO:0000313" key="12">
    <source>
        <dbReference type="EMBL" id="SFV51800.1"/>
    </source>
</evidence>
<feature type="domain" description="Peptidase M50" evidence="11">
    <location>
        <begin position="6"/>
        <end position="336"/>
    </location>
</feature>
<evidence type="ECO:0000259" key="11">
    <source>
        <dbReference type="Pfam" id="PF02163"/>
    </source>
</evidence>
<feature type="transmembrane region" description="Helical" evidence="10">
    <location>
        <begin position="93"/>
        <end position="114"/>
    </location>
</feature>
<keyword evidence="7 10" id="KW-1133">Transmembrane helix</keyword>
<dbReference type="Gene3D" id="2.30.42.10">
    <property type="match status" value="1"/>
</dbReference>
<evidence type="ECO:0000256" key="10">
    <source>
        <dbReference type="SAM" id="Phobius"/>
    </source>
</evidence>
<evidence type="ECO:0000256" key="9">
    <source>
        <dbReference type="ARBA" id="ARBA00023136"/>
    </source>
</evidence>
<evidence type="ECO:0000256" key="4">
    <source>
        <dbReference type="ARBA" id="ARBA00022692"/>
    </source>
</evidence>
<evidence type="ECO:0000256" key="3">
    <source>
        <dbReference type="ARBA" id="ARBA00022670"/>
    </source>
</evidence>
<keyword evidence="4 10" id="KW-0812">Transmembrane</keyword>
<dbReference type="PANTHER" id="PTHR42837:SF2">
    <property type="entry name" value="MEMBRANE METALLOPROTEASE ARASP2, CHLOROPLASTIC-RELATED"/>
    <property type="match status" value="1"/>
</dbReference>